<dbReference type="PROSITE" id="PS00551">
    <property type="entry name" value="MOLYBDOPTERIN_PROK_1"/>
    <property type="match status" value="1"/>
</dbReference>
<dbReference type="InterPro" id="IPR009010">
    <property type="entry name" value="Asp_de-COase-like_dom_sf"/>
</dbReference>
<dbReference type="InterPro" id="IPR006963">
    <property type="entry name" value="Mopterin_OxRdtase_4Fe-4S_dom"/>
</dbReference>
<evidence type="ECO:0000313" key="13">
    <source>
        <dbReference type="Proteomes" id="UP001385499"/>
    </source>
</evidence>
<evidence type="ECO:0000256" key="6">
    <source>
        <dbReference type="ARBA" id="ARBA00022723"/>
    </source>
</evidence>
<dbReference type="InterPro" id="IPR006656">
    <property type="entry name" value="Mopterin_OxRdtase"/>
</dbReference>
<proteinExistence type="inferred from homology"/>
<keyword evidence="7" id="KW-0560">Oxidoreductase</keyword>
<dbReference type="EMBL" id="JBAKIA010000002">
    <property type="protein sequence ID" value="MEJ8473202.1"/>
    <property type="molecule type" value="Genomic_DNA"/>
</dbReference>
<gene>
    <name evidence="12" type="ORF">V6575_03820</name>
</gene>
<accession>A0ABU8TGY7</accession>
<keyword evidence="9" id="KW-0411">Iron-sulfur</keyword>
<comment type="caution">
    <text evidence="12">The sequence shown here is derived from an EMBL/GenBank/DDBJ whole genome shotgun (WGS) entry which is preliminary data.</text>
</comment>
<dbReference type="CDD" id="cd02791">
    <property type="entry name" value="MopB_CT_Nitrate-R-NapA-like"/>
    <property type="match status" value="1"/>
</dbReference>
<evidence type="ECO:0000256" key="4">
    <source>
        <dbReference type="ARBA" id="ARBA00022485"/>
    </source>
</evidence>
<sequence length="898" mass="95963">MTDPAQASTIKTTCPYCGVGCGVLATTAADGSVSVKGDPEHPANFGRLCSKGSALAETLSLDDRLLYPQINGKRESWDTALDLVADRFAQTIAEHGPDSVAFYVSGQILTEDYYVANKLMKGFIGSANIDTNSRLCMASSVAGHRRAFGSDTVPGTYEDLEKADLVVLVGSNLAWCHPVIFQRIEAAKATNPALRVVVIDPRRTATCELADLHLGLKPDTDVALFNGLLAYLAEADCLDQSYIDQYTNGFDGALAKAGPVDMAKIAGQTGLSAQDIALFYTMVARTEKTVTVYSQGVNQSVVGTDKVNAIINTHLATGRIGRAGMGPFSITGQPNAMGGREVGGLANMLAAHMAIENPDHRELVQSFWQSPSMATRQGLKAVDMFRAVGEGRIKAIWIMATNPVDSLPDADDVAMALKACPFVVVSDVSTAVDTLAYADVALPGAAWGEKDGTVTNSERRISRQRGFLDLPGETRPDWWALCEVAKRMGFAERFDYADASEIFAEHASLSAHDNDGQRDFDIGGLADLGRSGYQDLDPVQWPVRAGQPRRDSRFFAGGGYFTPDRKANFIAVEAVAPRKRERTYPFVLNTGRVRDHWHTMTRTGKTARLSAHMAEPYAEIHPDDAASIGLADAELVEVKSPHGRVVVRALVSDKAQKGSVFVPLHWTDQFASTGRVDAVVAPETDPVSGQPGSKFTPVALSRVSSSWYGFAILRDKPNSILSDYWALAPAPGGWRLELAGLESTDLQHLAQELGGSAASEAQILSYEDSAGGTSRFAIWDGVHLVAAFFFAAQPVEVSRQWAASLLETPAMTGVDRYRVLAGRPPADRPDPGAIVCSCFQIGANQIADAAKGGADSVEAIGKVLKAGTNCGSCRSEIKSLLGALNEKETANVDIAKAG</sequence>
<dbReference type="SMART" id="SM00926">
    <property type="entry name" value="Molybdop_Fe4S4"/>
    <property type="match status" value="1"/>
</dbReference>
<dbReference type="InterPro" id="IPR050123">
    <property type="entry name" value="Prok_molybdopt-oxidoreductase"/>
</dbReference>
<comment type="similarity">
    <text evidence="3">Belongs to the prokaryotic molybdopterin-containing oxidoreductase family. NasA/NapA/NarB subfamily.</text>
</comment>
<name>A0ABU8TGY7_9HYPH</name>
<evidence type="ECO:0000256" key="8">
    <source>
        <dbReference type="ARBA" id="ARBA00023004"/>
    </source>
</evidence>
<dbReference type="Gene3D" id="1.10.10.1100">
    <property type="entry name" value="BFD-like [2Fe-2S]-binding domain"/>
    <property type="match status" value="1"/>
</dbReference>
<comment type="cofactor">
    <cofactor evidence="1">
        <name>Mo-bis(molybdopterin guanine dinucleotide)</name>
        <dbReference type="ChEBI" id="CHEBI:60539"/>
    </cofactor>
</comment>
<comment type="cofactor">
    <cofactor evidence="2">
        <name>[4Fe-4S] cluster</name>
        <dbReference type="ChEBI" id="CHEBI:49883"/>
    </cofactor>
</comment>
<evidence type="ECO:0000313" key="12">
    <source>
        <dbReference type="EMBL" id="MEJ8473202.1"/>
    </source>
</evidence>
<keyword evidence="5" id="KW-0500">Molybdenum</keyword>
<dbReference type="InterPro" id="IPR041957">
    <property type="entry name" value="CT_Nitrate-R-NapA-like"/>
</dbReference>
<dbReference type="PANTHER" id="PTHR43105">
    <property type="entry name" value="RESPIRATORY NITRATE REDUCTASE"/>
    <property type="match status" value="1"/>
</dbReference>
<keyword evidence="8" id="KW-0408">Iron</keyword>
<evidence type="ECO:0000256" key="2">
    <source>
        <dbReference type="ARBA" id="ARBA00001966"/>
    </source>
</evidence>
<dbReference type="Pfam" id="PF04879">
    <property type="entry name" value="Molybdop_Fe4S4"/>
    <property type="match status" value="1"/>
</dbReference>
<dbReference type="Gene3D" id="3.40.50.740">
    <property type="match status" value="1"/>
</dbReference>
<evidence type="ECO:0000256" key="3">
    <source>
        <dbReference type="ARBA" id="ARBA00008747"/>
    </source>
</evidence>
<keyword evidence="13" id="KW-1185">Reference proteome</keyword>
<dbReference type="Pfam" id="PF01568">
    <property type="entry name" value="Molydop_binding"/>
    <property type="match status" value="1"/>
</dbReference>
<evidence type="ECO:0000256" key="10">
    <source>
        <dbReference type="ARBA" id="ARBA00023063"/>
    </source>
</evidence>
<dbReference type="Proteomes" id="UP001385499">
    <property type="component" value="Unassembled WGS sequence"/>
</dbReference>
<dbReference type="Gene3D" id="2.40.40.20">
    <property type="match status" value="1"/>
</dbReference>
<dbReference type="PROSITE" id="PS51669">
    <property type="entry name" value="4FE4S_MOW_BIS_MGD"/>
    <property type="match status" value="1"/>
</dbReference>
<evidence type="ECO:0000256" key="7">
    <source>
        <dbReference type="ARBA" id="ARBA00023002"/>
    </source>
</evidence>
<evidence type="ECO:0000259" key="11">
    <source>
        <dbReference type="PROSITE" id="PS51669"/>
    </source>
</evidence>
<dbReference type="InterPro" id="IPR007419">
    <property type="entry name" value="BFD-like_2Fe2S-bd_dom"/>
</dbReference>
<protein>
    <submittedName>
        <fullName evidence="12">Nitrate reductase</fullName>
    </submittedName>
</protein>
<dbReference type="Gene3D" id="2.20.25.90">
    <property type="entry name" value="ADC-like domains"/>
    <property type="match status" value="1"/>
</dbReference>
<keyword evidence="6" id="KW-0479">Metal-binding</keyword>
<dbReference type="SUPFAM" id="SSF50692">
    <property type="entry name" value="ADC-like"/>
    <property type="match status" value="1"/>
</dbReference>
<keyword evidence="10" id="KW-0534">Nitrate assimilation</keyword>
<feature type="domain" description="4Fe-4S Mo/W bis-MGD-type" evidence="11">
    <location>
        <begin position="7"/>
        <end position="63"/>
    </location>
</feature>
<dbReference type="RefSeq" id="WP_340272761.1">
    <property type="nucleotide sequence ID" value="NZ_JBAKIA010000002.1"/>
</dbReference>
<dbReference type="Pfam" id="PF00384">
    <property type="entry name" value="Molybdopterin"/>
    <property type="match status" value="1"/>
</dbReference>
<dbReference type="SUPFAM" id="SSF53706">
    <property type="entry name" value="Formate dehydrogenase/DMSO reductase, domains 1-3"/>
    <property type="match status" value="1"/>
</dbReference>
<dbReference type="CDD" id="cd02754">
    <property type="entry name" value="MopB_Nitrate-R-NapA-like"/>
    <property type="match status" value="1"/>
</dbReference>
<dbReference type="Pfam" id="PF04324">
    <property type="entry name" value="Fer2_BFD"/>
    <property type="match status" value="1"/>
</dbReference>
<evidence type="ECO:0000256" key="5">
    <source>
        <dbReference type="ARBA" id="ARBA00022505"/>
    </source>
</evidence>
<reference evidence="12 13" key="1">
    <citation type="submission" date="2024-02" db="EMBL/GenBank/DDBJ databases">
        <title>Roseibium algae sp. nov., isolated from marine alga (Grateloupia sp.), showing potential in myo-inositol conversion.</title>
        <authorList>
            <person name="Wang Y."/>
        </authorList>
    </citation>
    <scope>NUCLEOTIDE SEQUENCE [LARGE SCALE GENOMIC DNA]</scope>
    <source>
        <strain evidence="12 13">H3510</strain>
    </source>
</reference>
<dbReference type="InterPro" id="IPR027467">
    <property type="entry name" value="MopterinOxRdtase_cofactor_BS"/>
</dbReference>
<evidence type="ECO:0000256" key="1">
    <source>
        <dbReference type="ARBA" id="ARBA00001942"/>
    </source>
</evidence>
<evidence type="ECO:0000256" key="9">
    <source>
        <dbReference type="ARBA" id="ARBA00023014"/>
    </source>
</evidence>
<dbReference type="PANTHER" id="PTHR43105:SF9">
    <property type="entry name" value="NADPH-FE(3+) OXIDOREDUCTASE SUBUNIT ALPHA"/>
    <property type="match status" value="1"/>
</dbReference>
<dbReference type="Gene3D" id="3.40.228.10">
    <property type="entry name" value="Dimethylsulfoxide Reductase, domain 2"/>
    <property type="match status" value="1"/>
</dbReference>
<keyword evidence="4" id="KW-0004">4Fe-4S</keyword>
<organism evidence="12 13">
    <name type="scientific">Roseibium algae</name>
    <dbReference type="NCBI Taxonomy" id="3123038"/>
    <lineage>
        <taxon>Bacteria</taxon>
        <taxon>Pseudomonadati</taxon>
        <taxon>Pseudomonadota</taxon>
        <taxon>Alphaproteobacteria</taxon>
        <taxon>Hyphomicrobiales</taxon>
        <taxon>Stappiaceae</taxon>
        <taxon>Roseibium</taxon>
    </lineage>
</organism>
<dbReference type="InterPro" id="IPR041854">
    <property type="entry name" value="BFD-like_2Fe2S-bd_dom_sf"/>
</dbReference>
<dbReference type="InterPro" id="IPR006657">
    <property type="entry name" value="MoPterin_dinucl-bd_dom"/>
</dbReference>